<protein>
    <submittedName>
        <fullName evidence="1">Uncharacterized protein</fullName>
    </submittedName>
</protein>
<name>A0A934V9D4_9BACT</name>
<dbReference type="SUPFAM" id="SSF101967">
    <property type="entry name" value="Adhesin YadA, collagen-binding domain"/>
    <property type="match status" value="1"/>
</dbReference>
<proteinExistence type="predicted"/>
<comment type="caution">
    <text evidence="1">The sequence shown here is derived from an EMBL/GenBank/DDBJ whole genome shotgun (WGS) entry which is preliminary data.</text>
</comment>
<accession>A0A934V9D4</accession>
<gene>
    <name evidence="1" type="ORF">JIN84_00340</name>
</gene>
<keyword evidence="2" id="KW-1185">Reference proteome</keyword>
<sequence length="239" mass="24104">MNLRDFKSKSIRITFMKIRKSLVMLSSVALLVGVIAWSPPNSEDVVVGTSSMTSPTGALLIVGSGSSGKAKGSLIVGRDHMISEGSGQGERLGTIVSGTENTVDATSSLVSGSNNQVLSATSTEPRNVGVIGANNLIGTVHGYAIGYTNVVSGDYGVALGASNTVASGHGRALGSGLSVTQDNSVALGIWNAPMVTGDLLVVGNGSSTARSTAMTVKKDGSVLLGKAQGDISMGIYTGE</sequence>
<evidence type="ECO:0000313" key="1">
    <source>
        <dbReference type="EMBL" id="MBK1814055.1"/>
    </source>
</evidence>
<dbReference type="EMBL" id="JAENIK010000001">
    <property type="protein sequence ID" value="MBK1814055.1"/>
    <property type="molecule type" value="Genomic_DNA"/>
</dbReference>
<dbReference type="InterPro" id="IPR011049">
    <property type="entry name" value="Serralysin-like_metalloprot_C"/>
</dbReference>
<dbReference type="Proteomes" id="UP000600139">
    <property type="component" value="Unassembled WGS sequence"/>
</dbReference>
<dbReference type="Gene3D" id="2.150.10.10">
    <property type="entry name" value="Serralysin-like metalloprotease, C-terminal"/>
    <property type="match status" value="1"/>
</dbReference>
<dbReference type="RefSeq" id="WP_200349021.1">
    <property type="nucleotide sequence ID" value="NZ_BAABHZ010000005.1"/>
</dbReference>
<dbReference type="AlphaFoldDB" id="A0A934V9D4"/>
<evidence type="ECO:0000313" key="2">
    <source>
        <dbReference type="Proteomes" id="UP000600139"/>
    </source>
</evidence>
<reference evidence="1" key="1">
    <citation type="submission" date="2021-01" db="EMBL/GenBank/DDBJ databases">
        <title>Modified the classification status of verrucomicrobia.</title>
        <authorList>
            <person name="Feng X."/>
        </authorList>
    </citation>
    <scope>NUCLEOTIDE SEQUENCE</scope>
    <source>
        <strain evidence="1">JCM 18052</strain>
    </source>
</reference>
<organism evidence="1 2">
    <name type="scientific">Luteolibacter yonseiensis</name>
    <dbReference type="NCBI Taxonomy" id="1144680"/>
    <lineage>
        <taxon>Bacteria</taxon>
        <taxon>Pseudomonadati</taxon>
        <taxon>Verrucomicrobiota</taxon>
        <taxon>Verrucomicrobiia</taxon>
        <taxon>Verrucomicrobiales</taxon>
        <taxon>Verrucomicrobiaceae</taxon>
        <taxon>Luteolibacter</taxon>
    </lineage>
</organism>